<dbReference type="AlphaFoldDB" id="A0A8B9QBB9"/>
<reference evidence="1" key="2">
    <citation type="submission" date="2025-09" db="UniProtKB">
        <authorList>
            <consortium name="Ensembl"/>
        </authorList>
    </citation>
    <scope>IDENTIFICATION</scope>
</reference>
<evidence type="ECO:0000313" key="1">
    <source>
        <dbReference type="Ensembl" id="ENSAOWP00000023363.1"/>
    </source>
</evidence>
<sequence length="69" mass="8360">DKRKRGEKTPYLQSKKKLLEELGESRLPYMTLGDAGFHQLVMYFSFNYTCFKLNFLFLFNNKFFFEETL</sequence>
<proteinExistence type="predicted"/>
<name>A0A8B9QBB9_APTOW</name>
<keyword evidence="2" id="KW-1185">Reference proteome</keyword>
<protein>
    <submittedName>
        <fullName evidence="1">Uncharacterized protein</fullName>
    </submittedName>
</protein>
<evidence type="ECO:0000313" key="2">
    <source>
        <dbReference type="Proteomes" id="UP000694424"/>
    </source>
</evidence>
<reference evidence="1" key="1">
    <citation type="submission" date="2025-08" db="UniProtKB">
        <authorList>
            <consortium name="Ensembl"/>
        </authorList>
    </citation>
    <scope>IDENTIFICATION</scope>
</reference>
<dbReference type="Proteomes" id="UP000694424">
    <property type="component" value="Unplaced"/>
</dbReference>
<dbReference type="Ensembl" id="ENSAOWT00000026462.1">
    <property type="protein sequence ID" value="ENSAOWP00000023363.1"/>
    <property type="gene ID" value="ENSAOWG00000015765.1"/>
</dbReference>
<accession>A0A8B9QBB9</accession>
<organism evidence="1 2">
    <name type="scientific">Apteryx owenii</name>
    <name type="common">Little spotted kiwi</name>
    <dbReference type="NCBI Taxonomy" id="8824"/>
    <lineage>
        <taxon>Eukaryota</taxon>
        <taxon>Metazoa</taxon>
        <taxon>Chordata</taxon>
        <taxon>Craniata</taxon>
        <taxon>Vertebrata</taxon>
        <taxon>Euteleostomi</taxon>
        <taxon>Archelosauria</taxon>
        <taxon>Archosauria</taxon>
        <taxon>Dinosauria</taxon>
        <taxon>Saurischia</taxon>
        <taxon>Theropoda</taxon>
        <taxon>Coelurosauria</taxon>
        <taxon>Aves</taxon>
        <taxon>Palaeognathae</taxon>
        <taxon>Apterygiformes</taxon>
        <taxon>Apterygidae</taxon>
        <taxon>Apteryx</taxon>
    </lineage>
</organism>